<proteinExistence type="predicted"/>
<accession>A0A2R8AMT7</accession>
<keyword evidence="2" id="KW-1185">Reference proteome</keyword>
<dbReference type="Pfam" id="PF12974">
    <property type="entry name" value="Phosphonate-bd"/>
    <property type="match status" value="1"/>
</dbReference>
<reference evidence="2" key="1">
    <citation type="submission" date="2018-03" db="EMBL/GenBank/DDBJ databases">
        <authorList>
            <person name="Rodrigo-Torres L."/>
            <person name="Arahal R. D."/>
            <person name="Lucena T."/>
        </authorList>
    </citation>
    <scope>NUCLEOTIDE SEQUENCE [LARGE SCALE GENOMIC DNA]</scope>
    <source>
        <strain evidence="2">CECT 8811</strain>
    </source>
</reference>
<dbReference type="PANTHER" id="PTHR30024">
    <property type="entry name" value="ALIPHATIC SULFONATES-BINDING PROTEIN-RELATED"/>
    <property type="match status" value="1"/>
</dbReference>
<dbReference type="RefSeq" id="WP_108857132.1">
    <property type="nucleotide sequence ID" value="NZ_OMOI01000001.1"/>
</dbReference>
<dbReference type="EMBL" id="OMOI01000001">
    <property type="protein sequence ID" value="SPF77179.1"/>
    <property type="molecule type" value="Genomic_DNA"/>
</dbReference>
<evidence type="ECO:0008006" key="3">
    <source>
        <dbReference type="Google" id="ProtNLM"/>
    </source>
</evidence>
<dbReference type="OrthoDB" id="5343002at2"/>
<dbReference type="Proteomes" id="UP000244911">
    <property type="component" value="Unassembled WGS sequence"/>
</dbReference>
<gene>
    <name evidence="1" type="ORF">ALP8811_02202</name>
</gene>
<sequence length="279" mass="31323">MIRHILHSTIGGIFGVIAVLWLNASPLSAQTYTFGIVPQFEARKLARIWEPIISEIEKRTGYDFEIVGSPRIPEFETSFMNGEFDFAYMNPYHAIIAAQTQGYQPLLRDGGRELFGILVVRDDSNYQSVEDLEGQTIAFPAPNALGASLLIRSDLTNQRDVEFSPMYVSTHGSAYLNVILNQAAAAGGVMGTFRSQPIEISEQLRVLYKTTRVPPHPIAAHPRVPEEVQRQVTQAFLDLWKTGYGRELLERVPIREVIETSLEDYTELQGMGLDAFFVE</sequence>
<dbReference type="Gene3D" id="3.40.190.10">
    <property type="entry name" value="Periplasmic binding protein-like II"/>
    <property type="match status" value="2"/>
</dbReference>
<dbReference type="PANTHER" id="PTHR30024:SF17">
    <property type="entry name" value="SOLUTE-BINDING PROTEIN FAMILY 3_N-TERMINAL DOMAIN-CONTAINING PROTEIN"/>
    <property type="match status" value="1"/>
</dbReference>
<dbReference type="AlphaFoldDB" id="A0A2R8AMT7"/>
<organism evidence="1 2">
    <name type="scientific">Aliiroseovarius pelagivivens</name>
    <dbReference type="NCBI Taxonomy" id="1639690"/>
    <lineage>
        <taxon>Bacteria</taxon>
        <taxon>Pseudomonadati</taxon>
        <taxon>Pseudomonadota</taxon>
        <taxon>Alphaproteobacteria</taxon>
        <taxon>Rhodobacterales</taxon>
        <taxon>Paracoccaceae</taxon>
        <taxon>Aliiroseovarius</taxon>
    </lineage>
</organism>
<evidence type="ECO:0000313" key="2">
    <source>
        <dbReference type="Proteomes" id="UP000244911"/>
    </source>
</evidence>
<protein>
    <recommendedName>
        <fullName evidence="3">Phosphate-import protein PhnD</fullName>
    </recommendedName>
</protein>
<dbReference type="SUPFAM" id="SSF53850">
    <property type="entry name" value="Periplasmic binding protein-like II"/>
    <property type="match status" value="1"/>
</dbReference>
<name>A0A2R8AMT7_9RHOB</name>
<evidence type="ECO:0000313" key="1">
    <source>
        <dbReference type="EMBL" id="SPF77179.1"/>
    </source>
</evidence>